<evidence type="ECO:0000256" key="1">
    <source>
        <dbReference type="SAM" id="Coils"/>
    </source>
</evidence>
<reference evidence="3" key="1">
    <citation type="submission" date="2012-03" db="EMBL/GenBank/DDBJ databases">
        <title>Functional metagenomics reveals considerable lignocellulase gene clusters in the gut microbiome of a wood-feeding higher termite.</title>
        <authorList>
            <person name="Liu N."/>
        </authorList>
    </citation>
    <scope>NUCLEOTIDE SEQUENCE</scope>
</reference>
<feature type="coiled-coil region" evidence="1">
    <location>
        <begin position="154"/>
        <end position="181"/>
    </location>
</feature>
<proteinExistence type="predicted"/>
<dbReference type="AlphaFoldDB" id="A0A806KKG1"/>
<evidence type="ECO:0000313" key="3">
    <source>
        <dbReference type="EMBL" id="AGS53600.1"/>
    </source>
</evidence>
<name>A0A806KKG1_9BACT</name>
<sequence length="261" mass="29481">MRINSLEPTRLRNDAHFQFFAELKNLLEAKNEAGEYIFAYLLDKIRALVDQWLLLFAREDEALKVIRKSGLTSKIQELDAARDDTYNGMVEINTATLKHFSAEKREAAGELKILFDTYGDVAKKPLKDQTSAVYNILQDLRNNKYAPCVATVGLGEWITQLEALNRELEALTAERTSEAAGKTDIVLKEARAEVDRAYAAIVRRIHAHIEIEGSANYENFVRTLNINIAKTVAAIGKRRGKRGENNSEEETEDAQQPEEVI</sequence>
<feature type="compositionally biased region" description="Acidic residues" evidence="2">
    <location>
        <begin position="246"/>
        <end position="261"/>
    </location>
</feature>
<accession>A0A806KKG1</accession>
<organism evidence="3">
    <name type="scientific">uncultured bacterium contig00070</name>
    <dbReference type="NCBI Taxonomy" id="1181551"/>
    <lineage>
        <taxon>Bacteria</taxon>
        <taxon>environmental samples</taxon>
    </lineage>
</organism>
<protein>
    <submittedName>
        <fullName evidence="3">Hemagglutinin protein HagC</fullName>
    </submittedName>
</protein>
<dbReference type="Pfam" id="PF19775">
    <property type="entry name" value="DUF6261"/>
    <property type="match status" value="1"/>
</dbReference>
<dbReference type="InterPro" id="IPR046228">
    <property type="entry name" value="DUF6261"/>
</dbReference>
<dbReference type="EMBL" id="JQ844237">
    <property type="protein sequence ID" value="AGS53600.1"/>
    <property type="molecule type" value="Genomic_DNA"/>
</dbReference>
<feature type="region of interest" description="Disordered" evidence="2">
    <location>
        <begin position="238"/>
        <end position="261"/>
    </location>
</feature>
<keyword evidence="1" id="KW-0175">Coiled coil</keyword>
<evidence type="ECO:0000256" key="2">
    <source>
        <dbReference type="SAM" id="MobiDB-lite"/>
    </source>
</evidence>